<comment type="caution">
    <text evidence="2">The sequence shown here is derived from an EMBL/GenBank/DDBJ whole genome shotgun (WGS) entry which is preliminary data.</text>
</comment>
<gene>
    <name evidence="2" type="ORF">H9X80_03925</name>
</gene>
<keyword evidence="1" id="KW-0472">Membrane</keyword>
<feature type="transmembrane region" description="Helical" evidence="1">
    <location>
        <begin position="6"/>
        <end position="25"/>
    </location>
</feature>
<proteinExistence type="predicted"/>
<accession>A0ABS2F156</accession>
<reference evidence="2 3" key="1">
    <citation type="journal article" date="2021" name="Sci. Rep.">
        <title>The distribution of antibiotic resistance genes in chicken gut microbiota commensals.</title>
        <authorList>
            <person name="Juricova H."/>
            <person name="Matiasovicova J."/>
            <person name="Kubasova T."/>
            <person name="Cejkova D."/>
            <person name="Rychlik I."/>
        </authorList>
    </citation>
    <scope>NUCLEOTIDE SEQUENCE [LARGE SCALE GENOMIC DNA]</scope>
    <source>
        <strain evidence="2 3">An794</strain>
    </source>
</reference>
<keyword evidence="3" id="KW-1185">Reference proteome</keyword>
<feature type="transmembrane region" description="Helical" evidence="1">
    <location>
        <begin position="65"/>
        <end position="83"/>
    </location>
</feature>
<organism evidence="2 3">
    <name type="scientific">Olsenella profusa</name>
    <dbReference type="NCBI Taxonomy" id="138595"/>
    <lineage>
        <taxon>Bacteria</taxon>
        <taxon>Bacillati</taxon>
        <taxon>Actinomycetota</taxon>
        <taxon>Coriobacteriia</taxon>
        <taxon>Coriobacteriales</taxon>
        <taxon>Atopobiaceae</taxon>
        <taxon>Olsenella</taxon>
    </lineage>
</organism>
<feature type="transmembrane region" description="Helical" evidence="1">
    <location>
        <begin position="37"/>
        <end position="59"/>
    </location>
</feature>
<dbReference type="Proteomes" id="UP000712527">
    <property type="component" value="Unassembled WGS sequence"/>
</dbReference>
<dbReference type="RefSeq" id="WP_204793045.1">
    <property type="nucleotide sequence ID" value="NZ_JACSNQ010000005.1"/>
</dbReference>
<evidence type="ECO:0000313" key="2">
    <source>
        <dbReference type="EMBL" id="MBM6774695.1"/>
    </source>
</evidence>
<protein>
    <submittedName>
        <fullName evidence="2">Uncharacterized protein</fullName>
    </submittedName>
</protein>
<keyword evidence="1" id="KW-1133">Transmembrane helix</keyword>
<evidence type="ECO:0000256" key="1">
    <source>
        <dbReference type="SAM" id="Phobius"/>
    </source>
</evidence>
<evidence type="ECO:0000313" key="3">
    <source>
        <dbReference type="Proteomes" id="UP000712527"/>
    </source>
</evidence>
<keyword evidence="1" id="KW-0812">Transmembrane</keyword>
<sequence length="98" mass="9948">MGLPAALIVGGLVGVAGCVPAAVLFERALKRGAKVSVAAGIASVMVSYLALLLALAVAYALAEDVFLAFACSMVALFLLFWAVEAVRAWRAANGGPRA</sequence>
<name>A0ABS2F156_9ACTN</name>
<dbReference type="EMBL" id="JACSNQ010000005">
    <property type="protein sequence ID" value="MBM6774695.1"/>
    <property type="molecule type" value="Genomic_DNA"/>
</dbReference>